<dbReference type="Proteomes" id="UP000054911">
    <property type="component" value="Unassembled WGS sequence"/>
</dbReference>
<accession>A0A158B0N0</accession>
<dbReference type="InterPro" id="IPR054612">
    <property type="entry name" value="Phage_capsid-like_C"/>
</dbReference>
<sequence length="499" mass="53111">MKFTIQEQIAAFEARRASANARMVEIMEAAAEVGATLDTAQQEEFDTLTDEIKAIDSHIGRLKTIEAQVIRAASPIIVTDPASASAVRGGVVVPQQQQRNPVITVQQNVAKGVAFTRYAIALMRAKGDLMQAAEIARGWHDSTPQVELVLRAAVAAGTTTDPAWAAPLVDYTNMTGEFIELLRPETIMGQIQGFRRVPFNIKMPSQLSGSSAQWVGEGKPKPVSALSFGTVTLGFSKAAGIVVMTDELVRFSNPSAEAIVQRDMIATIAQFLDVQFIDPTVAAVAGVHPASITNGAPNIPASGPTADDLRQDIGTLFAMFVQANMSIRGAYWIMDPVMALSIGMLSNALGQAEFPGINMNGGVFFGLPVVVSSNVPHHTSTGESDPATTMLVLVLPSEILLADDGGVTLDASREASLQLDDAPTAGAATLVSLWQNNMVALRAERFINWQRRRNQAVAYITGARYGGNFIIPKPPVTDGEEGTNGEPVRDAGLVTTTRS</sequence>
<comment type="caution">
    <text evidence="4">The sequence shown here is derived from an EMBL/GenBank/DDBJ whole genome shotgun (WGS) entry which is preliminary data.</text>
</comment>
<dbReference type="RefSeq" id="WP_087131277.1">
    <property type="nucleotide sequence ID" value="NZ_FCOE02000008.1"/>
</dbReference>
<name>A0A158B0N0_9BURK</name>
<dbReference type="Gene3D" id="3.30.2400.10">
    <property type="entry name" value="Major capsid protein gp5"/>
    <property type="match status" value="1"/>
</dbReference>
<evidence type="ECO:0000256" key="2">
    <source>
        <dbReference type="SAM" id="MobiDB-lite"/>
    </source>
</evidence>
<evidence type="ECO:0000259" key="3">
    <source>
        <dbReference type="Pfam" id="PF05065"/>
    </source>
</evidence>
<evidence type="ECO:0000256" key="1">
    <source>
        <dbReference type="ARBA" id="ARBA00004328"/>
    </source>
</evidence>
<feature type="domain" description="Phage capsid-like C-terminal" evidence="3">
    <location>
        <begin position="176"/>
        <end position="461"/>
    </location>
</feature>
<reference evidence="4" key="1">
    <citation type="submission" date="2016-01" db="EMBL/GenBank/DDBJ databases">
        <authorList>
            <person name="Peeters C."/>
        </authorList>
    </citation>
    <scope>NUCLEOTIDE SEQUENCE [LARGE SCALE GENOMIC DNA]</scope>
    <source>
        <strain evidence="4">LMG 29323</strain>
    </source>
</reference>
<keyword evidence="5" id="KW-1185">Reference proteome</keyword>
<gene>
    <name evidence="4" type="ORF">AWB80_02879</name>
</gene>
<dbReference type="Gene3D" id="3.30.2320.10">
    <property type="entry name" value="hypothetical protein PF0899 domain"/>
    <property type="match status" value="1"/>
</dbReference>
<comment type="subcellular location">
    <subcellularLocation>
        <location evidence="1">Virion</location>
    </subcellularLocation>
</comment>
<evidence type="ECO:0000313" key="4">
    <source>
        <dbReference type="EMBL" id="SAK63539.1"/>
    </source>
</evidence>
<dbReference type="EMBL" id="FCOE02000008">
    <property type="protein sequence ID" value="SAK63539.1"/>
    <property type="molecule type" value="Genomic_DNA"/>
</dbReference>
<dbReference type="AlphaFoldDB" id="A0A158B0N0"/>
<organism evidence="4 5">
    <name type="scientific">Caballeronia pedi</name>
    <dbReference type="NCBI Taxonomy" id="1777141"/>
    <lineage>
        <taxon>Bacteria</taxon>
        <taxon>Pseudomonadati</taxon>
        <taxon>Pseudomonadota</taxon>
        <taxon>Betaproteobacteria</taxon>
        <taxon>Burkholderiales</taxon>
        <taxon>Burkholderiaceae</taxon>
        <taxon>Caballeronia</taxon>
    </lineage>
</organism>
<dbReference type="OrthoDB" id="9804926at2"/>
<protein>
    <submittedName>
        <fullName evidence="4">Phage-like protein</fullName>
    </submittedName>
</protein>
<feature type="region of interest" description="Disordered" evidence="2">
    <location>
        <begin position="475"/>
        <end position="499"/>
    </location>
</feature>
<dbReference type="NCBIfam" id="TIGR01554">
    <property type="entry name" value="major_cap_HK97"/>
    <property type="match status" value="1"/>
</dbReference>
<dbReference type="STRING" id="1777141.AWB80_02879"/>
<dbReference type="Pfam" id="PF05065">
    <property type="entry name" value="Phage_capsid"/>
    <property type="match status" value="1"/>
</dbReference>
<evidence type="ECO:0000313" key="5">
    <source>
        <dbReference type="Proteomes" id="UP000054911"/>
    </source>
</evidence>
<dbReference type="SUPFAM" id="SSF56563">
    <property type="entry name" value="Major capsid protein gp5"/>
    <property type="match status" value="1"/>
</dbReference>
<dbReference type="InterPro" id="IPR024455">
    <property type="entry name" value="Phage_capsid"/>
</dbReference>
<proteinExistence type="predicted"/>